<proteinExistence type="predicted"/>
<feature type="compositionally biased region" description="Basic residues" evidence="1">
    <location>
        <begin position="175"/>
        <end position="186"/>
    </location>
</feature>
<name>A0ABP1CBQ5_9GAMM</name>
<dbReference type="RefSeq" id="WP_348757305.1">
    <property type="nucleotide sequence ID" value="NZ_OZ026884.1"/>
</dbReference>
<gene>
    <name evidence="2" type="ORF">MECH1_V1_1954</name>
</gene>
<evidence type="ECO:0000313" key="3">
    <source>
        <dbReference type="Proteomes" id="UP001497493"/>
    </source>
</evidence>
<evidence type="ECO:0000256" key="1">
    <source>
        <dbReference type="SAM" id="MobiDB-lite"/>
    </source>
</evidence>
<evidence type="ECO:0000313" key="2">
    <source>
        <dbReference type="EMBL" id="CAL1240730.1"/>
    </source>
</evidence>
<feature type="region of interest" description="Disordered" evidence="1">
    <location>
        <begin position="175"/>
        <end position="205"/>
    </location>
</feature>
<organism evidence="2 3">
    <name type="scientific">Candidatus Methylocalor cossyra</name>
    <dbReference type="NCBI Taxonomy" id="3108543"/>
    <lineage>
        <taxon>Bacteria</taxon>
        <taxon>Pseudomonadati</taxon>
        <taxon>Pseudomonadota</taxon>
        <taxon>Gammaproteobacteria</taxon>
        <taxon>Methylococcales</taxon>
        <taxon>Methylococcaceae</taxon>
        <taxon>Candidatus Methylocalor</taxon>
    </lineage>
</organism>
<keyword evidence="3" id="KW-1185">Reference proteome</keyword>
<evidence type="ECO:0008006" key="4">
    <source>
        <dbReference type="Google" id="ProtNLM"/>
    </source>
</evidence>
<accession>A0ABP1CBQ5</accession>
<dbReference type="Proteomes" id="UP001497493">
    <property type="component" value="Chromosome"/>
</dbReference>
<protein>
    <recommendedName>
        <fullName evidence="4">Nucleotidyltransferase</fullName>
    </recommendedName>
</protein>
<dbReference type="EMBL" id="OZ026884">
    <property type="protein sequence ID" value="CAL1240730.1"/>
    <property type="molecule type" value="Genomic_DNA"/>
</dbReference>
<reference evidence="2 3" key="1">
    <citation type="submission" date="2024-04" db="EMBL/GenBank/DDBJ databases">
        <authorList>
            <person name="Cremers G."/>
        </authorList>
    </citation>
    <scope>NUCLEOTIDE SEQUENCE [LARGE SCALE GENOMIC DNA]</scope>
    <source>
        <strain evidence="2">MeCH1-AG</strain>
    </source>
</reference>
<sequence length="205" mass="23382">MQSKDRIRVRIAQEAARVMAEEGVREYFAAKQKAAARLGVGDARSLPRNEEIDWALEEYHRLYRPHRQPRHIVRLRKLALEAMRFLGSFSPRLVGGVLDGNAGEFSPITLHLFPETPEDVLRKLMENGIPFTEKSVTVPVGANRPAVYPALCFLVDDVEIELVLLPPQLKQRRLTRKDKHFPKGHSKSVEELIRQAEAQDFPAED</sequence>